<name>A0A250XBI8_9CHLO</name>
<dbReference type="Proteomes" id="UP000232323">
    <property type="component" value="Unassembled WGS sequence"/>
</dbReference>
<feature type="coiled-coil region" evidence="1">
    <location>
        <begin position="1421"/>
        <end position="1458"/>
    </location>
</feature>
<evidence type="ECO:0000313" key="4">
    <source>
        <dbReference type="Proteomes" id="UP000232323"/>
    </source>
</evidence>
<feature type="region of interest" description="Disordered" evidence="2">
    <location>
        <begin position="737"/>
        <end position="761"/>
    </location>
</feature>
<feature type="region of interest" description="Disordered" evidence="2">
    <location>
        <begin position="1330"/>
        <end position="1362"/>
    </location>
</feature>
<feature type="region of interest" description="Disordered" evidence="2">
    <location>
        <begin position="1176"/>
        <end position="1249"/>
    </location>
</feature>
<feature type="region of interest" description="Disordered" evidence="2">
    <location>
        <begin position="1054"/>
        <end position="1098"/>
    </location>
</feature>
<feature type="compositionally biased region" description="Polar residues" evidence="2">
    <location>
        <begin position="1115"/>
        <end position="1126"/>
    </location>
</feature>
<comment type="caution">
    <text evidence="3">The sequence shown here is derived from an EMBL/GenBank/DDBJ whole genome shotgun (WGS) entry which is preliminary data.</text>
</comment>
<dbReference type="EMBL" id="BEGY01000050">
    <property type="protein sequence ID" value="GAX80259.1"/>
    <property type="molecule type" value="Genomic_DNA"/>
</dbReference>
<feature type="region of interest" description="Disordered" evidence="2">
    <location>
        <begin position="1111"/>
        <end position="1138"/>
    </location>
</feature>
<keyword evidence="4" id="KW-1185">Reference proteome</keyword>
<evidence type="ECO:0000256" key="1">
    <source>
        <dbReference type="SAM" id="Coils"/>
    </source>
</evidence>
<organism evidence="3 4">
    <name type="scientific">Chlamydomonas eustigma</name>
    <dbReference type="NCBI Taxonomy" id="1157962"/>
    <lineage>
        <taxon>Eukaryota</taxon>
        <taxon>Viridiplantae</taxon>
        <taxon>Chlorophyta</taxon>
        <taxon>core chlorophytes</taxon>
        <taxon>Chlorophyceae</taxon>
        <taxon>CS clade</taxon>
        <taxon>Chlamydomonadales</taxon>
        <taxon>Chlamydomonadaceae</taxon>
        <taxon>Chlamydomonas</taxon>
    </lineage>
</organism>
<protein>
    <submittedName>
        <fullName evidence="3">Uncharacterized protein</fullName>
    </submittedName>
</protein>
<accession>A0A250XBI8</accession>
<dbReference type="STRING" id="1157962.A0A250XBI8"/>
<feature type="compositionally biased region" description="Polar residues" evidence="2">
    <location>
        <begin position="1343"/>
        <end position="1360"/>
    </location>
</feature>
<keyword evidence="1" id="KW-0175">Coiled coil</keyword>
<feature type="region of interest" description="Disordered" evidence="2">
    <location>
        <begin position="400"/>
        <end position="420"/>
    </location>
</feature>
<feature type="compositionally biased region" description="Basic and acidic residues" evidence="2">
    <location>
        <begin position="1176"/>
        <end position="1220"/>
    </location>
</feature>
<feature type="compositionally biased region" description="Polar residues" evidence="2">
    <location>
        <begin position="1230"/>
        <end position="1239"/>
    </location>
</feature>
<evidence type="ECO:0000256" key="2">
    <source>
        <dbReference type="SAM" id="MobiDB-lite"/>
    </source>
</evidence>
<proteinExistence type="predicted"/>
<feature type="region of interest" description="Disordered" evidence="2">
    <location>
        <begin position="139"/>
        <end position="219"/>
    </location>
</feature>
<evidence type="ECO:0000313" key="3">
    <source>
        <dbReference type="EMBL" id="GAX80259.1"/>
    </source>
</evidence>
<gene>
    <name evidence="3" type="ORF">CEUSTIGMA_g7697.t1</name>
</gene>
<feature type="compositionally biased region" description="Low complexity" evidence="2">
    <location>
        <begin position="1072"/>
        <end position="1098"/>
    </location>
</feature>
<feature type="compositionally biased region" description="Polar residues" evidence="2">
    <location>
        <begin position="1011"/>
        <end position="1038"/>
    </location>
</feature>
<feature type="region of interest" description="Disordered" evidence="2">
    <location>
        <begin position="257"/>
        <end position="311"/>
    </location>
</feature>
<reference evidence="3 4" key="1">
    <citation type="submission" date="2017-08" db="EMBL/GenBank/DDBJ databases">
        <title>Acidophilic green algal genome provides insights into adaptation to an acidic environment.</title>
        <authorList>
            <person name="Hirooka S."/>
            <person name="Hirose Y."/>
            <person name="Kanesaki Y."/>
            <person name="Higuchi S."/>
            <person name="Fujiwara T."/>
            <person name="Onuma R."/>
            <person name="Era A."/>
            <person name="Ohbayashi R."/>
            <person name="Uzuka A."/>
            <person name="Nozaki H."/>
            <person name="Yoshikawa H."/>
            <person name="Miyagishima S.Y."/>
        </authorList>
    </citation>
    <scope>NUCLEOTIDE SEQUENCE [LARGE SCALE GENOMIC DNA]</scope>
    <source>
        <strain evidence="3 4">NIES-2499</strain>
    </source>
</reference>
<feature type="coiled-coil region" evidence="1">
    <location>
        <begin position="689"/>
        <end position="717"/>
    </location>
</feature>
<feature type="coiled-coil region" evidence="1">
    <location>
        <begin position="771"/>
        <end position="798"/>
    </location>
</feature>
<feature type="region of interest" description="Disordered" evidence="2">
    <location>
        <begin position="1010"/>
        <end position="1038"/>
    </location>
</feature>
<feature type="region of interest" description="Disordered" evidence="2">
    <location>
        <begin position="549"/>
        <end position="574"/>
    </location>
</feature>
<feature type="region of interest" description="Disordered" evidence="2">
    <location>
        <begin position="958"/>
        <end position="977"/>
    </location>
</feature>
<feature type="compositionally biased region" description="Low complexity" evidence="2">
    <location>
        <begin position="549"/>
        <end position="561"/>
    </location>
</feature>
<sequence>MEQGEHKESPACIQVPCEEVILQAEEHADSLSPASQNSQNGIAWSVEGHLAHVSAVKVAVPPTNDDEKMPTVPTILEAQDQQQIMEEDPEEEAALSLCNLAACGGATSSHSSFLGDVENPNTPNDEAVAVQVLAEAAAAAASSSQSTQNAGTEDAPARSHRNNPDDQAYYSPAAVEISRARPKRSNAGVSAAAAAAKRRRASPSPPTHGRSAKRGPPLGPRLCAHQGCSEPAQLSTTRMRRYCETHMSTYGLFPEEGGNSPTANAAMAGSPFSDPQRKRSVKDALSAAGGGHSQQEGLAGMRRFSGEGRGSGNRGMIANALESVVRAAKNANMAQQDVAARHQQQQQIDAGTLQILLQLQQQQQMAQQQQDHQHQQLQQLHQQGMLTVLPDGSLAIIQQPAAASAARQPPLPPQAPPQQQQLLAMTADGQLVIIQQEVPQQLQQQQVSAPAALAPAVQQHQQLQTVPQNRPLTVGEQLAQLQGLRYHQEQPQQEGLQAALIQQQQQEQQQKALGGGQQLFLIQDPNGPPGQQQLVLLQGGIPHQLLPQQQQQQQAHVPIQATQKPVGTTNASSVPASAPVVAGDMNQIRASRVSTTGSGLQMRAGGRDPVRISDIGTSQQPGSGTAVSVQQPLPAAAAAACAAAGPGVGGEVLGMQQAAAYAAEQQLKLLQAAVAEHSVKRRRDSKSGAEEAELQLEEQLIQQRRREEKEKEMKQESMIQELLLYQEELQQRLALQRRHQQQAAGSGTLPPEQLLQQQQQDEAEMRTQLLQHLQKLQAREEESRVQRLEQEEQILRHQQVVRELLMHQELCHRQIQATLSKEEQQHRQQQLALLEQIFQVEAHKLVALQQAYAVRFGSEAAVAASHYQRQAVAPNGNFSAPAGAQPQQQQQHHGLALGSAVAAAGILPVSNPAETAAPGIQEVAKACSTEEPATNCTAAATVSQEVVKGRVMIETSTQEPTRSMAVNQEEPGPDSVMSVKQELSHGGIESASTSSPLRTPLTSHFHIMSAPDSTGLASTGTSLRTSRTHGTPSNAGSAVLQTSLPTVTTAVAFAHPTQGGTPGAQQVPRGGSPPAAAAAAAAAAAPSPTIPTSSAATSSLPIDPASAVKEVSTGVVHQTSSQSVPTSAAAAKSETSADARVADVGIATTSSADQEAAVDITELLIQAAIAKQRQQEEQETELKTLKEDTDAHPKLEQDEGMPKQQAVHKEASKAPDDSQGERPPPPNMGAPSQSIQIKSEPSKDTLGKAVENSSHQVGNLLQSLPIVNPQFDQNQRQDGGIQEQLLLLQSALVQRQQQQQQQWQDHQQQQWKDQQQQALEHAILSQLEQQWREQQQRAPPASNAATSGNRQSSEGAQNQDSKLKQGDVTLEMLMAKQQQLQHELQHGSGRLSDLQVLEKRQELERYQGFIIAAAAADSGNLELAKALVQRMETRVEQLDQERQMLLRLQQQQQQQQQMTSTAGAQQQRQQVLQLSPQDLQTLLQLQQQMGNSNNHALLSAGGGSLIQLPGGGLIQLQQQVMPSQQQQQQQVMLMGRHPSSNGFGGSGTTRALATGAGAAGLQTLQHLPVQLAPGSAAAAAASAVPAAGVHNERGGQLVNVGGGGGMVQLDAALLQQLTASTASQQQLTGSNTLSVNAAQMSGGGGNGQQQYLLVMDGSGGLIQLAV</sequence>
<feature type="compositionally biased region" description="Low complexity" evidence="2">
    <location>
        <begin position="139"/>
        <end position="150"/>
    </location>
</feature>